<organism evidence="1 2">
    <name type="scientific">Aquarana catesbeiana</name>
    <name type="common">American bullfrog</name>
    <name type="synonym">Rana catesbeiana</name>
    <dbReference type="NCBI Taxonomy" id="8400"/>
    <lineage>
        <taxon>Eukaryota</taxon>
        <taxon>Metazoa</taxon>
        <taxon>Chordata</taxon>
        <taxon>Craniata</taxon>
        <taxon>Vertebrata</taxon>
        <taxon>Euteleostomi</taxon>
        <taxon>Amphibia</taxon>
        <taxon>Batrachia</taxon>
        <taxon>Anura</taxon>
        <taxon>Neobatrachia</taxon>
        <taxon>Ranoidea</taxon>
        <taxon>Ranidae</taxon>
        <taxon>Aquarana</taxon>
    </lineage>
</organism>
<protein>
    <recommendedName>
        <fullName evidence="3">Myb/SANT-like DNA-binding domain-containing protein</fullName>
    </recommendedName>
</protein>
<sequence>MDPEDRVWTTAERNTLLNLIQDGGFIPGLTQEFFSNWATFERLSVLLNRCNIRVSKQQVEAQWQLLKEEFWKRKWMVDDGLGQASALTLDFPFYEELEQILISQKPAKVRKREAGSSGLEDPSLLDSEDPIISTNLREEELEEMQNDAGPDVEEEVEVVQNDVGPHVNGEAPERGVQPSLDLQWCRHTLDAIVQNLQRLQECIQDVLRDIERVNHMFSF</sequence>
<dbReference type="Proteomes" id="UP000228934">
    <property type="component" value="Unassembled WGS sequence"/>
</dbReference>
<accession>A0A2G9RI04</accession>
<evidence type="ECO:0000313" key="1">
    <source>
        <dbReference type="EMBL" id="PIO27532.1"/>
    </source>
</evidence>
<keyword evidence="2" id="KW-1185">Reference proteome</keyword>
<proteinExistence type="predicted"/>
<dbReference type="OrthoDB" id="9908982at2759"/>
<reference evidence="2" key="1">
    <citation type="journal article" date="2017" name="Nat. Commun.">
        <title>The North American bullfrog draft genome provides insight into hormonal regulation of long noncoding RNA.</title>
        <authorList>
            <person name="Hammond S.A."/>
            <person name="Warren R.L."/>
            <person name="Vandervalk B.P."/>
            <person name="Kucuk E."/>
            <person name="Khan H."/>
            <person name="Gibb E.A."/>
            <person name="Pandoh P."/>
            <person name="Kirk H."/>
            <person name="Zhao Y."/>
            <person name="Jones M."/>
            <person name="Mungall A.J."/>
            <person name="Coope R."/>
            <person name="Pleasance S."/>
            <person name="Moore R.A."/>
            <person name="Holt R.A."/>
            <person name="Round J.M."/>
            <person name="Ohora S."/>
            <person name="Walle B.V."/>
            <person name="Veldhoen N."/>
            <person name="Helbing C.C."/>
            <person name="Birol I."/>
        </authorList>
    </citation>
    <scope>NUCLEOTIDE SEQUENCE [LARGE SCALE GENOMIC DNA]</scope>
</reference>
<name>A0A2G9RI04_AQUCT</name>
<dbReference type="AlphaFoldDB" id="A0A2G9RI04"/>
<dbReference type="EMBL" id="KV940416">
    <property type="protein sequence ID" value="PIO27532.1"/>
    <property type="molecule type" value="Genomic_DNA"/>
</dbReference>
<evidence type="ECO:0008006" key="3">
    <source>
        <dbReference type="Google" id="ProtNLM"/>
    </source>
</evidence>
<evidence type="ECO:0000313" key="2">
    <source>
        <dbReference type="Proteomes" id="UP000228934"/>
    </source>
</evidence>
<gene>
    <name evidence="1" type="ORF">AB205_0054780</name>
</gene>